<dbReference type="Pfam" id="PF02525">
    <property type="entry name" value="Flavodoxin_2"/>
    <property type="match status" value="1"/>
</dbReference>
<reference evidence="8" key="1">
    <citation type="submission" date="2019-09" db="EMBL/GenBank/DDBJ databases">
        <title>The Mitochondrial Proteome of the Jakobid, Andalucia godoyi, a Protist With the Most Gene-Rich and Bacteria-Like Mitochondrial Genome.</title>
        <authorList>
            <person name="Gray M.W."/>
            <person name="Burger G."/>
            <person name="Derelle R."/>
            <person name="Klimes V."/>
            <person name="Leger M."/>
            <person name="Sarrasin M."/>
            <person name="Vlcek C."/>
            <person name="Roger A.J."/>
            <person name="Elias M."/>
            <person name="Lang B.F."/>
        </authorList>
    </citation>
    <scope>NUCLEOTIDE SEQUENCE</scope>
    <source>
        <strain evidence="8">And28</strain>
    </source>
</reference>
<keyword evidence="1" id="KW-0285">Flavoprotein</keyword>
<evidence type="ECO:0000256" key="1">
    <source>
        <dbReference type="ARBA" id="ARBA00022630"/>
    </source>
</evidence>
<dbReference type="PANTHER" id="PTHR43741:SF4">
    <property type="entry name" value="FMN-DEPENDENT NADH:QUINONE OXIDOREDUCTASE"/>
    <property type="match status" value="1"/>
</dbReference>
<dbReference type="InterPro" id="IPR050104">
    <property type="entry name" value="FMN-dep_NADH:Q_OxRdtase_AzoR1"/>
</dbReference>
<dbReference type="InterPro" id="IPR029039">
    <property type="entry name" value="Flavoprotein-like_sf"/>
</dbReference>
<dbReference type="HAMAP" id="MF_01216">
    <property type="entry name" value="Azoreductase_type1"/>
    <property type="match status" value="1"/>
</dbReference>
<dbReference type="GO" id="GO:0010181">
    <property type="term" value="F:FMN binding"/>
    <property type="evidence" value="ECO:0007669"/>
    <property type="project" value="InterPro"/>
</dbReference>
<dbReference type="EC" id="1.7.1.17" evidence="5"/>
<keyword evidence="4" id="KW-0520">NAD</keyword>
<evidence type="ECO:0000259" key="7">
    <source>
        <dbReference type="Pfam" id="PF02525"/>
    </source>
</evidence>
<name>A0A8K0F4A2_ANDGO</name>
<sequence>MSRALVVRCIPRGDTSATGRILRAFLDSARPQFVETVDLCVDHPDFLTDPDKANAYAKRSWSGIPLTPEEGKALAKSDRYVAQIMRTDCVIIAYPVYNFSMPAVVKAWFDSVIIKGLTFDEGSDGRAKGLLVRQKAVLITVAGGHVSRSDHVDHSTALSTSLLNYIGIKQIHTIIAEDLDAQMERREALIQQAINNARIVGNIALAR</sequence>
<evidence type="ECO:0000256" key="6">
    <source>
        <dbReference type="ARBA" id="ARBA00048542"/>
    </source>
</evidence>
<evidence type="ECO:0000313" key="8">
    <source>
        <dbReference type="EMBL" id="KAF0852734.1"/>
    </source>
</evidence>
<dbReference type="GO" id="GO:0016655">
    <property type="term" value="F:oxidoreductase activity, acting on NAD(P)H, quinone or similar compound as acceptor"/>
    <property type="evidence" value="ECO:0007669"/>
    <property type="project" value="InterPro"/>
</dbReference>
<dbReference type="EMBL" id="VRVR01000019">
    <property type="protein sequence ID" value="KAF0852734.1"/>
    <property type="molecule type" value="Genomic_DNA"/>
</dbReference>
<dbReference type="Proteomes" id="UP000799049">
    <property type="component" value="Unassembled WGS sequence"/>
</dbReference>
<feature type="domain" description="Flavodoxin-like fold" evidence="7">
    <location>
        <begin position="3"/>
        <end position="197"/>
    </location>
</feature>
<comment type="caution">
    <text evidence="8">The sequence shown here is derived from an EMBL/GenBank/DDBJ whole genome shotgun (WGS) entry which is preliminary data.</text>
</comment>
<evidence type="ECO:0000256" key="4">
    <source>
        <dbReference type="ARBA" id="ARBA00023027"/>
    </source>
</evidence>
<dbReference type="Gene3D" id="3.40.50.360">
    <property type="match status" value="1"/>
</dbReference>
<dbReference type="InterPro" id="IPR023048">
    <property type="entry name" value="NADH:quinone_OxRdtase_FMN_depd"/>
</dbReference>
<evidence type="ECO:0000313" key="9">
    <source>
        <dbReference type="Proteomes" id="UP000799049"/>
    </source>
</evidence>
<dbReference type="SUPFAM" id="SSF52218">
    <property type="entry name" value="Flavoproteins"/>
    <property type="match status" value="1"/>
</dbReference>
<evidence type="ECO:0000256" key="3">
    <source>
        <dbReference type="ARBA" id="ARBA00023002"/>
    </source>
</evidence>
<accession>A0A8K0F4A2</accession>
<keyword evidence="2" id="KW-0288">FMN</keyword>
<evidence type="ECO:0000256" key="5">
    <source>
        <dbReference type="ARBA" id="ARBA00024061"/>
    </source>
</evidence>
<dbReference type="AlphaFoldDB" id="A0A8K0F4A2"/>
<proteinExistence type="inferred from homology"/>
<evidence type="ECO:0000256" key="2">
    <source>
        <dbReference type="ARBA" id="ARBA00022643"/>
    </source>
</evidence>
<dbReference type="PANTHER" id="PTHR43741">
    <property type="entry name" value="FMN-DEPENDENT NADH-AZOREDUCTASE 1"/>
    <property type="match status" value="1"/>
</dbReference>
<keyword evidence="9" id="KW-1185">Reference proteome</keyword>
<comment type="catalytic activity">
    <reaction evidence="6">
        <text>N,N-dimethyl-1,4-phenylenediamine + anthranilate + 2 NAD(+) = 2-(4-dimethylaminophenyl)diazenylbenzoate + 2 NADH + 2 H(+)</text>
        <dbReference type="Rhea" id="RHEA:55872"/>
        <dbReference type="ChEBI" id="CHEBI:15378"/>
        <dbReference type="ChEBI" id="CHEBI:15783"/>
        <dbReference type="ChEBI" id="CHEBI:16567"/>
        <dbReference type="ChEBI" id="CHEBI:57540"/>
        <dbReference type="ChEBI" id="CHEBI:57945"/>
        <dbReference type="ChEBI" id="CHEBI:71579"/>
        <dbReference type="EC" id="1.7.1.17"/>
    </reaction>
    <physiologicalReaction direction="right-to-left" evidence="6">
        <dbReference type="Rhea" id="RHEA:55874"/>
    </physiologicalReaction>
</comment>
<organism evidence="8 9">
    <name type="scientific">Andalucia godoyi</name>
    <name type="common">Flagellate</name>
    <dbReference type="NCBI Taxonomy" id="505711"/>
    <lineage>
        <taxon>Eukaryota</taxon>
        <taxon>Discoba</taxon>
        <taxon>Jakobida</taxon>
        <taxon>Andalucina</taxon>
        <taxon>Andaluciidae</taxon>
        <taxon>Andalucia</taxon>
    </lineage>
</organism>
<dbReference type="OrthoDB" id="26889at2759"/>
<keyword evidence="3" id="KW-0560">Oxidoreductase</keyword>
<protein>
    <recommendedName>
        <fullName evidence="5">FMN-dependent NADH-azoreductase</fullName>
        <ecNumber evidence="5">1.7.1.17</ecNumber>
    </recommendedName>
</protein>
<gene>
    <name evidence="8" type="ORF">ANDGO_00649</name>
</gene>
<dbReference type="InterPro" id="IPR003680">
    <property type="entry name" value="Flavodoxin_fold"/>
</dbReference>